<evidence type="ECO:0000313" key="3">
    <source>
        <dbReference type="Proteomes" id="UP000078343"/>
    </source>
</evidence>
<dbReference type="Proteomes" id="UP000078343">
    <property type="component" value="Unassembled WGS sequence"/>
</dbReference>
<organism evidence="2 3">
    <name type="scientific">Fonsecaea erecta</name>
    <dbReference type="NCBI Taxonomy" id="1367422"/>
    <lineage>
        <taxon>Eukaryota</taxon>
        <taxon>Fungi</taxon>
        <taxon>Dikarya</taxon>
        <taxon>Ascomycota</taxon>
        <taxon>Pezizomycotina</taxon>
        <taxon>Eurotiomycetes</taxon>
        <taxon>Chaetothyriomycetidae</taxon>
        <taxon>Chaetothyriales</taxon>
        <taxon>Herpotrichiellaceae</taxon>
        <taxon>Fonsecaea</taxon>
    </lineage>
</organism>
<keyword evidence="3" id="KW-1185">Reference proteome</keyword>
<evidence type="ECO:0000256" key="1">
    <source>
        <dbReference type="SAM" id="MobiDB-lite"/>
    </source>
</evidence>
<evidence type="ECO:0000313" key="2">
    <source>
        <dbReference type="EMBL" id="OAP54153.1"/>
    </source>
</evidence>
<accession>A0A178Z4N7</accession>
<feature type="region of interest" description="Disordered" evidence="1">
    <location>
        <begin position="39"/>
        <end position="68"/>
    </location>
</feature>
<dbReference type="OrthoDB" id="4140225at2759"/>
<comment type="caution">
    <text evidence="2">The sequence shown here is derived from an EMBL/GenBank/DDBJ whole genome shotgun (WGS) entry which is preliminary data.</text>
</comment>
<dbReference type="EMBL" id="LVYI01000015">
    <property type="protein sequence ID" value="OAP54153.1"/>
    <property type="molecule type" value="Genomic_DNA"/>
</dbReference>
<feature type="compositionally biased region" description="Low complexity" evidence="1">
    <location>
        <begin position="54"/>
        <end position="66"/>
    </location>
</feature>
<dbReference type="AlphaFoldDB" id="A0A178Z4N7"/>
<reference evidence="2 3" key="1">
    <citation type="submission" date="2016-04" db="EMBL/GenBank/DDBJ databases">
        <title>Draft genome of Fonsecaea erecta CBS 125763.</title>
        <authorList>
            <person name="Weiss V.A."/>
            <person name="Vicente V.A."/>
            <person name="Raittz R.T."/>
            <person name="Moreno L.F."/>
            <person name="De Souza E.M."/>
            <person name="Pedrosa F.O."/>
            <person name="Steffens M.B."/>
            <person name="Faoro H."/>
            <person name="Tadra-Sfeir M.Z."/>
            <person name="Najafzadeh M.J."/>
            <person name="Felipe M.S."/>
            <person name="Teixeira M."/>
            <person name="Sun J."/>
            <person name="Xi L."/>
            <person name="Gomes R."/>
            <person name="De Azevedo C.M."/>
            <person name="Salgado C.G."/>
            <person name="Da Silva M.B."/>
            <person name="Nascimento M.F."/>
            <person name="Queiroz-Telles F."/>
            <person name="Attili D.S."/>
            <person name="Gorbushina A."/>
        </authorList>
    </citation>
    <scope>NUCLEOTIDE SEQUENCE [LARGE SCALE GENOMIC DNA]</scope>
    <source>
        <strain evidence="2 3">CBS 125763</strain>
    </source>
</reference>
<name>A0A178Z4N7_9EURO</name>
<protein>
    <submittedName>
        <fullName evidence="2">Uncharacterized protein</fullName>
    </submittedName>
</protein>
<sequence>MANPPEVPETDLSALFERYPEINFDTTEDILSSSGLSENFSSPCSNVTDHDDTTISNTSTSTAHTTPLRPSLRSAKAVEFSTLNGFLEDLARAHLPVTCKEAFEGLAQAMATLGSFLVPPNAEDLGSDISCNKQQILANVRWMSDQLRQSALNVAEQINNVDFVKTRGLFTVNPSEQYLWCIYRQRCFLITMYTTSPCRTEKTTLEDLVHLFNSCVYRAFLQLLGTQNIDIDVQGAINGLYDLLMTLLHDYNRWMRGMDDIEESYMRPLMDRIRSSPEVLEEIWREESLRERVMASIRNSEAPAMQPADKRVVQDHNLSISRRRPPIPPRNKQRYGRFYPEETEIPVGTHGGGIM</sequence>
<proteinExistence type="predicted"/>
<dbReference type="GeneID" id="30015856"/>
<gene>
    <name evidence="2" type="ORF">AYL99_11688</name>
</gene>
<dbReference type="RefSeq" id="XP_018687520.1">
    <property type="nucleotide sequence ID" value="XM_018843193.1"/>
</dbReference>